<accession>A0A1G7EL14</accession>
<reference evidence="1 2" key="1">
    <citation type="submission" date="2016-10" db="EMBL/GenBank/DDBJ databases">
        <authorList>
            <person name="Varghese N."/>
            <person name="Submissions S."/>
        </authorList>
    </citation>
    <scope>NUCLEOTIDE SEQUENCE [LARGE SCALE GENOMIC DNA]</scope>
    <source>
        <strain evidence="1 2">S7-754</strain>
    </source>
</reference>
<evidence type="ECO:0000313" key="1">
    <source>
        <dbReference type="EMBL" id="SDE64359.1"/>
    </source>
</evidence>
<name>A0A1G7EL14_9SPHN</name>
<gene>
    <name evidence="1" type="ORF">SAMN05216557_10112</name>
</gene>
<sequence length="367" mass="40294">MPQVLPECHAAASHGPFHRTSHCPASLRETAFPIAHRSRPAAPALEDIVHLPVPDFHPGVDIRAFELLALKRSFGKPMTMASRLVLRIALAAACSLLAGLAGCRDAIPPGKTAAIKPDKSRAAFFERPAALATARASSTPSPLIVLLSTDPWKMVVGSDSPTFALYSDGTVLFRRKDDYGAVKLNRTELNALIEGFSSPELVALSGHYEAANWTDQPGNNLLLYGRKVPLYITVYGSLNDVQVRAKLPDTVLEAFDRLRNFSAPSANPWLPREVEVMVWPYEHAPDSSIIWPKRWPALASPATRKRGDSYSIFIPSSELPALRSFLAARREKGAVKIDGKKWSASIRLPFPHEELWMAPNDEIATKQ</sequence>
<dbReference type="EMBL" id="FNBI01000001">
    <property type="protein sequence ID" value="SDE64359.1"/>
    <property type="molecule type" value="Genomic_DNA"/>
</dbReference>
<keyword evidence="2" id="KW-1185">Reference proteome</keyword>
<protein>
    <submittedName>
        <fullName evidence="1">Uncharacterized protein</fullName>
    </submittedName>
</protein>
<dbReference type="AlphaFoldDB" id="A0A1G7EL14"/>
<dbReference type="Proteomes" id="UP000323502">
    <property type="component" value="Unassembled WGS sequence"/>
</dbReference>
<organism evidence="1 2">
    <name type="scientific">Sphingomonas carotinifaciens</name>
    <dbReference type="NCBI Taxonomy" id="1166323"/>
    <lineage>
        <taxon>Bacteria</taxon>
        <taxon>Pseudomonadati</taxon>
        <taxon>Pseudomonadota</taxon>
        <taxon>Alphaproteobacteria</taxon>
        <taxon>Sphingomonadales</taxon>
        <taxon>Sphingomonadaceae</taxon>
        <taxon>Sphingomonas</taxon>
    </lineage>
</organism>
<evidence type="ECO:0000313" key="2">
    <source>
        <dbReference type="Proteomes" id="UP000323502"/>
    </source>
</evidence>
<proteinExistence type="predicted"/>